<dbReference type="Gene3D" id="3.30.559.10">
    <property type="entry name" value="Chloramphenicol acetyltransferase-like domain"/>
    <property type="match status" value="1"/>
</dbReference>
<dbReference type="Gene3D" id="1.10.10.1830">
    <property type="entry name" value="Non-ribosomal peptide synthase, adenylation domain"/>
    <property type="match status" value="1"/>
</dbReference>
<dbReference type="InterPro" id="IPR023213">
    <property type="entry name" value="CAT-like_dom_sf"/>
</dbReference>
<dbReference type="AlphaFoldDB" id="A0A0F9FD23"/>
<dbReference type="InterPro" id="IPR044894">
    <property type="entry name" value="TubC_N_sf"/>
</dbReference>
<sequence>MDNVAIKTLLAELDAQGIYVYLQDGRLKLRSKLTTVPAPELAKIKASKDELIAYMQRHHQQQGDLSSAQQRIWFIDQYEQQSTAYNMCGLLQLSDSLTINELQQAFDTLLARHQILTTQFFNTEQGVVQRVNSQLRLALNTLDIAGHEIPTQIVEKLHDELSYRFDLENDLLIRATLIGHSGAGKWLYIAMHHIIADGWSVRLLVQELLAILTNNNTVNNAAACKPLQYLDYVHWQGQFKQSAIYQQQLSYWQQALTGMELFELPTSYPRDKQKTYQGKSQHSVIDTRLVTEFDSCCQQLTVTRFVGLLSVFYVLLQRYSQKQDITVAVPVLNREQPEFENVIGCFINTLPMRQMVSPQSSFAQLIAQTKVLVAQGLANQSVAVEDIIETLGLAKSSAHSALFQILFNYNGVDTGTVEVATLSAKLLPLDNGTAKFDLTLNVSESEQGLEISFDYCSALFDDHVIQQMSNDFNQLVISLGNNAAQTIATVELPSARYASQLLGRKKAHEKVSSDVLALPVQVIKQAELSAEKITCIENNYLNH</sequence>
<evidence type="ECO:0008006" key="4">
    <source>
        <dbReference type="Google" id="ProtNLM"/>
    </source>
</evidence>
<feature type="domain" description="Condensation" evidence="1">
    <location>
        <begin position="61"/>
        <end position="502"/>
    </location>
</feature>
<dbReference type="GO" id="GO:0003824">
    <property type="term" value="F:catalytic activity"/>
    <property type="evidence" value="ECO:0007669"/>
    <property type="project" value="InterPro"/>
</dbReference>
<proteinExistence type="predicted"/>
<dbReference type="PANTHER" id="PTHR45398">
    <property type="match status" value="1"/>
</dbReference>
<comment type="caution">
    <text evidence="3">The sequence shown here is derived from an EMBL/GenBank/DDBJ whole genome shotgun (WGS) entry which is preliminary data.</text>
</comment>
<dbReference type="Pfam" id="PF00668">
    <property type="entry name" value="Condensation"/>
    <property type="match status" value="1"/>
</dbReference>
<dbReference type="InterPro" id="IPR041464">
    <property type="entry name" value="TubC_N"/>
</dbReference>
<evidence type="ECO:0000259" key="1">
    <source>
        <dbReference type="Pfam" id="PF00668"/>
    </source>
</evidence>
<dbReference type="CDD" id="cd19531">
    <property type="entry name" value="LCL_NRPS-like"/>
    <property type="match status" value="1"/>
</dbReference>
<gene>
    <name evidence="3" type="ORF">LCGC14_2319370</name>
</gene>
<dbReference type="PANTHER" id="PTHR45398:SF1">
    <property type="entry name" value="ENZYME, PUTATIVE (JCVI)-RELATED"/>
    <property type="match status" value="1"/>
</dbReference>
<protein>
    <recommendedName>
        <fullName evidence="4">Condensation domain-containing protein</fullName>
    </recommendedName>
</protein>
<dbReference type="InterPro" id="IPR001242">
    <property type="entry name" value="Condensation_dom"/>
</dbReference>
<name>A0A0F9FD23_9ZZZZ</name>
<accession>A0A0F9FD23</accession>
<reference evidence="3" key="1">
    <citation type="journal article" date="2015" name="Nature">
        <title>Complex archaea that bridge the gap between prokaryotes and eukaryotes.</title>
        <authorList>
            <person name="Spang A."/>
            <person name="Saw J.H."/>
            <person name="Jorgensen S.L."/>
            <person name="Zaremba-Niedzwiedzka K."/>
            <person name="Martijn J."/>
            <person name="Lind A.E."/>
            <person name="van Eijk R."/>
            <person name="Schleper C."/>
            <person name="Guy L."/>
            <person name="Ettema T.J."/>
        </authorList>
    </citation>
    <scope>NUCLEOTIDE SEQUENCE</scope>
</reference>
<evidence type="ECO:0000259" key="2">
    <source>
        <dbReference type="Pfam" id="PF18563"/>
    </source>
</evidence>
<organism evidence="3">
    <name type="scientific">marine sediment metagenome</name>
    <dbReference type="NCBI Taxonomy" id="412755"/>
    <lineage>
        <taxon>unclassified sequences</taxon>
        <taxon>metagenomes</taxon>
        <taxon>ecological metagenomes</taxon>
    </lineage>
</organism>
<dbReference type="SUPFAM" id="SSF52777">
    <property type="entry name" value="CoA-dependent acyltransferases"/>
    <property type="match status" value="2"/>
</dbReference>
<feature type="domain" description="TubC N-terminal docking" evidence="2">
    <location>
        <begin position="6"/>
        <end position="56"/>
    </location>
</feature>
<evidence type="ECO:0000313" key="3">
    <source>
        <dbReference type="EMBL" id="KKL49052.1"/>
    </source>
</evidence>
<dbReference type="EMBL" id="LAZR01033102">
    <property type="protein sequence ID" value="KKL49052.1"/>
    <property type="molecule type" value="Genomic_DNA"/>
</dbReference>
<dbReference type="Pfam" id="PF18563">
    <property type="entry name" value="TubC_N"/>
    <property type="match status" value="1"/>
</dbReference>
<dbReference type="Gene3D" id="3.30.559.30">
    <property type="entry name" value="Nonribosomal peptide synthetase, condensation domain"/>
    <property type="match status" value="1"/>
</dbReference>